<evidence type="ECO:0000313" key="11">
    <source>
        <dbReference type="EMBL" id="MSR92961.1"/>
    </source>
</evidence>
<dbReference type="Gene3D" id="1.10.1200.120">
    <property type="entry name" value="Large-conductance mechanosensitive channel, MscL, domain 1"/>
    <property type="match status" value="1"/>
</dbReference>
<evidence type="ECO:0000256" key="3">
    <source>
        <dbReference type="ARBA" id="ARBA00022448"/>
    </source>
</evidence>
<keyword evidence="8 10" id="KW-0472">Membrane</keyword>
<keyword evidence="5 10" id="KW-0812">Transmembrane</keyword>
<dbReference type="InterPro" id="IPR001185">
    <property type="entry name" value="MS_channel"/>
</dbReference>
<name>A0A6N7UQU8_9FIRM</name>
<comment type="caution">
    <text evidence="11">The sequence shown here is derived from an EMBL/GenBank/DDBJ whole genome shotgun (WGS) entry which is preliminary data.</text>
</comment>
<gene>
    <name evidence="10 11" type="primary">mscL</name>
    <name evidence="11" type="ORF">FYJ34_01380</name>
</gene>
<evidence type="ECO:0000256" key="7">
    <source>
        <dbReference type="ARBA" id="ARBA00023065"/>
    </source>
</evidence>
<dbReference type="NCBIfam" id="TIGR00220">
    <property type="entry name" value="mscL"/>
    <property type="match status" value="1"/>
</dbReference>
<dbReference type="RefSeq" id="WP_154475585.1">
    <property type="nucleotide sequence ID" value="NZ_JAQYBV010000096.1"/>
</dbReference>
<dbReference type="HAMAP" id="MF_00115">
    <property type="entry name" value="MscL"/>
    <property type="match status" value="1"/>
</dbReference>
<reference evidence="11 12" key="1">
    <citation type="submission" date="2019-08" db="EMBL/GenBank/DDBJ databases">
        <title>In-depth cultivation of the pig gut microbiome towards novel bacterial diversity and tailored functional studies.</title>
        <authorList>
            <person name="Wylensek D."/>
            <person name="Hitch T.C.A."/>
            <person name="Clavel T."/>
        </authorList>
    </citation>
    <scope>NUCLEOTIDE SEQUENCE [LARGE SCALE GENOMIC DNA]</scope>
    <source>
        <strain evidence="11 12">68-1-5</strain>
    </source>
</reference>
<dbReference type="GO" id="GO:0008381">
    <property type="term" value="F:mechanosensitive monoatomic ion channel activity"/>
    <property type="evidence" value="ECO:0007669"/>
    <property type="project" value="UniProtKB-UniRule"/>
</dbReference>
<feature type="transmembrane region" description="Helical" evidence="10">
    <location>
        <begin position="70"/>
        <end position="94"/>
    </location>
</feature>
<dbReference type="Pfam" id="PF01741">
    <property type="entry name" value="MscL"/>
    <property type="match status" value="1"/>
</dbReference>
<comment type="subunit">
    <text evidence="10">Homopentamer.</text>
</comment>
<protein>
    <recommendedName>
        <fullName evidence="10">Large-conductance mechanosensitive channel</fullName>
    </recommendedName>
</protein>
<organism evidence="11 12">
    <name type="scientific">Suipraeoptans intestinalis</name>
    <dbReference type="NCBI Taxonomy" id="2606628"/>
    <lineage>
        <taxon>Bacteria</taxon>
        <taxon>Bacillati</taxon>
        <taxon>Bacillota</taxon>
        <taxon>Clostridia</taxon>
        <taxon>Lachnospirales</taxon>
        <taxon>Lachnospiraceae</taxon>
        <taxon>Suipraeoptans</taxon>
    </lineage>
</organism>
<keyword evidence="9 10" id="KW-0407">Ion channel</keyword>
<evidence type="ECO:0000313" key="12">
    <source>
        <dbReference type="Proteomes" id="UP000434409"/>
    </source>
</evidence>
<dbReference type="InterPro" id="IPR019823">
    <property type="entry name" value="Mechanosensitive_channel_CS"/>
</dbReference>
<evidence type="ECO:0000256" key="2">
    <source>
        <dbReference type="ARBA" id="ARBA00007254"/>
    </source>
</evidence>
<evidence type="ECO:0000256" key="9">
    <source>
        <dbReference type="ARBA" id="ARBA00023303"/>
    </source>
</evidence>
<dbReference type="InterPro" id="IPR037673">
    <property type="entry name" value="MSC/AndL"/>
</dbReference>
<dbReference type="SUPFAM" id="SSF81330">
    <property type="entry name" value="Gated mechanosensitive channel"/>
    <property type="match status" value="1"/>
</dbReference>
<comment type="function">
    <text evidence="10">Channel that opens in response to stretch forces in the membrane lipid bilayer. May participate in the regulation of osmotic pressure changes within the cell.</text>
</comment>
<dbReference type="PANTHER" id="PTHR30266:SF2">
    <property type="entry name" value="LARGE-CONDUCTANCE MECHANOSENSITIVE CHANNEL"/>
    <property type="match status" value="1"/>
</dbReference>
<keyword evidence="4 10" id="KW-1003">Cell membrane</keyword>
<comment type="subcellular location">
    <subcellularLocation>
        <location evidence="1 10">Cell membrane</location>
        <topology evidence="1 10">Multi-pass membrane protein</topology>
    </subcellularLocation>
</comment>
<dbReference type="EMBL" id="VULY01000018">
    <property type="protein sequence ID" value="MSR92961.1"/>
    <property type="molecule type" value="Genomic_DNA"/>
</dbReference>
<sequence length="142" mass="14974">MKKGFIGEFKEFITKGNVMDLAVGVIIGGAFTAIVTSLNADIIAPILGIFGGVDFSNLKLVLGSGKNAPVLMYGNFITAIINFLITALIIFCMVKGLNKLQNGMKKDEPAEEAAPATKKCPYCASEIAVEAVKCPHCTSSLS</sequence>
<accession>A0A6N7UQU8</accession>
<dbReference type="GO" id="GO:0005886">
    <property type="term" value="C:plasma membrane"/>
    <property type="evidence" value="ECO:0007669"/>
    <property type="project" value="UniProtKB-SubCell"/>
</dbReference>
<proteinExistence type="inferred from homology"/>
<dbReference type="InterPro" id="IPR036019">
    <property type="entry name" value="MscL_channel"/>
</dbReference>
<keyword evidence="7 10" id="KW-0406">Ion transport</keyword>
<keyword evidence="3 10" id="KW-0813">Transport</keyword>
<dbReference type="Proteomes" id="UP000434409">
    <property type="component" value="Unassembled WGS sequence"/>
</dbReference>
<dbReference type="AlphaFoldDB" id="A0A6N7UQU8"/>
<dbReference type="PRINTS" id="PR01264">
    <property type="entry name" value="MECHCHANNEL"/>
</dbReference>
<evidence type="ECO:0000256" key="10">
    <source>
        <dbReference type="HAMAP-Rule" id="MF_00115"/>
    </source>
</evidence>
<dbReference type="PANTHER" id="PTHR30266">
    <property type="entry name" value="MECHANOSENSITIVE CHANNEL MSCL"/>
    <property type="match status" value="1"/>
</dbReference>
<feature type="transmembrane region" description="Helical" evidence="10">
    <location>
        <begin position="21"/>
        <end position="50"/>
    </location>
</feature>
<evidence type="ECO:0000256" key="1">
    <source>
        <dbReference type="ARBA" id="ARBA00004651"/>
    </source>
</evidence>
<dbReference type="PROSITE" id="PS01327">
    <property type="entry name" value="MSCL"/>
    <property type="match status" value="1"/>
</dbReference>
<keyword evidence="12" id="KW-1185">Reference proteome</keyword>
<comment type="similarity">
    <text evidence="2 10">Belongs to the MscL family.</text>
</comment>
<evidence type="ECO:0000256" key="8">
    <source>
        <dbReference type="ARBA" id="ARBA00023136"/>
    </source>
</evidence>
<keyword evidence="6 10" id="KW-1133">Transmembrane helix</keyword>
<evidence type="ECO:0000256" key="6">
    <source>
        <dbReference type="ARBA" id="ARBA00022989"/>
    </source>
</evidence>
<evidence type="ECO:0000256" key="4">
    <source>
        <dbReference type="ARBA" id="ARBA00022475"/>
    </source>
</evidence>
<evidence type="ECO:0000256" key="5">
    <source>
        <dbReference type="ARBA" id="ARBA00022692"/>
    </source>
</evidence>